<reference evidence="2 3" key="1">
    <citation type="journal article" date="2016" name="Nat. Commun.">
        <title>Thousands of microbial genomes shed light on interconnected biogeochemical processes in an aquifer system.</title>
        <authorList>
            <person name="Anantharaman K."/>
            <person name="Brown C.T."/>
            <person name="Hug L.A."/>
            <person name="Sharon I."/>
            <person name="Castelle C.J."/>
            <person name="Probst A.J."/>
            <person name="Thomas B.C."/>
            <person name="Singh A."/>
            <person name="Wilkins M.J."/>
            <person name="Karaoz U."/>
            <person name="Brodie E.L."/>
            <person name="Williams K.H."/>
            <person name="Hubbard S.S."/>
            <person name="Banfield J.F."/>
        </authorList>
    </citation>
    <scope>NUCLEOTIDE SEQUENCE [LARGE SCALE GENOMIC DNA]</scope>
</reference>
<accession>A0A1G2QEG7</accession>
<dbReference type="AlphaFoldDB" id="A0A1G2QEG7"/>
<keyword evidence="1" id="KW-0812">Transmembrane</keyword>
<gene>
    <name evidence="2" type="ORF">A2571_00325</name>
</gene>
<feature type="transmembrane region" description="Helical" evidence="1">
    <location>
        <begin position="12"/>
        <end position="31"/>
    </location>
</feature>
<comment type="caution">
    <text evidence="2">The sequence shown here is derived from an EMBL/GenBank/DDBJ whole genome shotgun (WGS) entry which is preliminary data.</text>
</comment>
<dbReference type="STRING" id="1802438.A2571_00325"/>
<keyword evidence="1" id="KW-0472">Membrane</keyword>
<protein>
    <submittedName>
        <fullName evidence="2">Uncharacterized protein</fullName>
    </submittedName>
</protein>
<keyword evidence="1" id="KW-1133">Transmembrane helix</keyword>
<evidence type="ECO:0000313" key="3">
    <source>
        <dbReference type="Proteomes" id="UP000177043"/>
    </source>
</evidence>
<name>A0A1G2QEG7_9BACT</name>
<evidence type="ECO:0000256" key="1">
    <source>
        <dbReference type="SAM" id="Phobius"/>
    </source>
</evidence>
<dbReference type="Proteomes" id="UP000177043">
    <property type="component" value="Unassembled WGS sequence"/>
</dbReference>
<dbReference type="EMBL" id="MHTJ01000002">
    <property type="protein sequence ID" value="OHA58818.1"/>
    <property type="molecule type" value="Genomic_DNA"/>
</dbReference>
<proteinExistence type="predicted"/>
<sequence>MNWNIKKFREEIVTKNVVALVLGILLGFVLYDASTISINELKTPSLNFVKDDQSVELTNRLGLASFDGAWVAVSGGEMTNDVNSVAIDCWLEEKICNIAQADVIFDDQFTNGMSYYDITEWTKSGQITAISSSLCEDQILKADIKTMVVTLTEARKDDADSEMCVQGSTPMVLKLSSRGYGIQ</sequence>
<evidence type="ECO:0000313" key="2">
    <source>
        <dbReference type="EMBL" id="OHA58818.1"/>
    </source>
</evidence>
<organism evidence="2 3">
    <name type="scientific">Candidatus Vogelbacteria bacterium RIFOXYD1_FULL_44_32</name>
    <dbReference type="NCBI Taxonomy" id="1802438"/>
    <lineage>
        <taxon>Bacteria</taxon>
        <taxon>Candidatus Vogeliibacteriota</taxon>
    </lineage>
</organism>